<dbReference type="Pfam" id="PF10187">
    <property type="entry name" value="FAM192A_Fyv6_N"/>
    <property type="match status" value="1"/>
</dbReference>
<comment type="subcellular location">
    <subcellularLocation>
        <location evidence="1">Nucleus</location>
    </subcellularLocation>
</comment>
<organism evidence="5">
    <name type="scientific">Tanacetum cinerariifolium</name>
    <name type="common">Dalmatian daisy</name>
    <name type="synonym">Chrysanthemum cinerariifolium</name>
    <dbReference type="NCBI Taxonomy" id="118510"/>
    <lineage>
        <taxon>Eukaryota</taxon>
        <taxon>Viridiplantae</taxon>
        <taxon>Streptophyta</taxon>
        <taxon>Embryophyta</taxon>
        <taxon>Tracheophyta</taxon>
        <taxon>Spermatophyta</taxon>
        <taxon>Magnoliopsida</taxon>
        <taxon>eudicotyledons</taxon>
        <taxon>Gunneridae</taxon>
        <taxon>Pentapetalae</taxon>
        <taxon>asterids</taxon>
        <taxon>campanulids</taxon>
        <taxon>Asterales</taxon>
        <taxon>Asteraceae</taxon>
        <taxon>Asteroideae</taxon>
        <taxon>Anthemideae</taxon>
        <taxon>Anthemidinae</taxon>
        <taxon>Tanacetum</taxon>
    </lineage>
</organism>
<gene>
    <name evidence="5" type="ORF">Tci_022921</name>
</gene>
<feature type="compositionally biased region" description="Polar residues" evidence="3">
    <location>
        <begin position="328"/>
        <end position="338"/>
    </location>
</feature>
<sequence length="364" mass="41605">MFPIHAFSIEDMYSPEFSDSFQPTSSFQQTARKESPVEVAAPPPKSKSKPNRGRFKTRMHPDKAWTNNEEIALCKGWIHVSETSKKRDQMKGLKKKWLRSSGSSSSMNDEALVRLMVFELSTHNERAIRMKKEERLAVMETKRKEQQQRPPEMADDGIPRLMNFVSESQLEENNKTRGPTLEDGTAGRDRPLFEILKENKDKKDAEFNERFKHRPPKALDEDETEFLDTLERSRRQHEQQVADEEAQQLRSFQKQVAAQSASLYELEEMPAVVPKVQEQQFSTKKKTHPRPLGVVIKVKPQAKKLKTEEPAKKNSEECKGDLRKNDSADISTTDTQRPSGLKEGANQGVVTGGLVSYSDESDED</sequence>
<evidence type="ECO:0000256" key="3">
    <source>
        <dbReference type="SAM" id="MobiDB-lite"/>
    </source>
</evidence>
<dbReference type="InterPro" id="IPR019331">
    <property type="entry name" value="FAM192A/Fyv6_N"/>
</dbReference>
<dbReference type="AlphaFoldDB" id="A0A6L2KN35"/>
<feature type="compositionally biased region" description="Basic and acidic residues" evidence="3">
    <location>
        <begin position="185"/>
        <end position="199"/>
    </location>
</feature>
<feature type="domain" description="FAM192A/Fyv6 N-terminal" evidence="4">
    <location>
        <begin position="170"/>
        <end position="253"/>
    </location>
</feature>
<dbReference type="PANTHER" id="PTHR13495:SF0">
    <property type="entry name" value="PSME3-INTERACTING PROTEIN"/>
    <property type="match status" value="1"/>
</dbReference>
<name>A0A6L2KN35_TANCI</name>
<feature type="region of interest" description="Disordered" evidence="3">
    <location>
        <begin position="84"/>
        <end position="105"/>
    </location>
</feature>
<feature type="region of interest" description="Disordered" evidence="3">
    <location>
        <begin position="18"/>
        <end position="63"/>
    </location>
</feature>
<dbReference type="PANTHER" id="PTHR13495">
    <property type="entry name" value="NEFA-INTERACTING NUCLEAR PROTEIN NIP30"/>
    <property type="match status" value="1"/>
</dbReference>
<comment type="caution">
    <text evidence="5">The sequence shown here is derived from an EMBL/GenBank/DDBJ whole genome shotgun (WGS) entry which is preliminary data.</text>
</comment>
<evidence type="ECO:0000259" key="4">
    <source>
        <dbReference type="Pfam" id="PF10187"/>
    </source>
</evidence>
<feature type="compositionally biased region" description="Basic and acidic residues" evidence="3">
    <location>
        <begin position="305"/>
        <end position="327"/>
    </location>
</feature>
<feature type="region of interest" description="Disordered" evidence="3">
    <location>
        <begin position="279"/>
        <end position="364"/>
    </location>
</feature>
<proteinExistence type="predicted"/>
<feature type="region of interest" description="Disordered" evidence="3">
    <location>
        <begin position="140"/>
        <end position="159"/>
    </location>
</feature>
<evidence type="ECO:0000256" key="1">
    <source>
        <dbReference type="ARBA" id="ARBA00004123"/>
    </source>
</evidence>
<keyword evidence="2" id="KW-0539">Nucleus</keyword>
<dbReference type="InterPro" id="IPR039845">
    <property type="entry name" value="FAM192A"/>
</dbReference>
<feature type="region of interest" description="Disordered" evidence="3">
    <location>
        <begin position="169"/>
        <end position="199"/>
    </location>
</feature>
<evidence type="ECO:0000313" key="5">
    <source>
        <dbReference type="EMBL" id="GEU50943.1"/>
    </source>
</evidence>
<accession>A0A6L2KN35</accession>
<feature type="compositionally biased region" description="Basic residues" evidence="3">
    <location>
        <begin position="46"/>
        <end position="58"/>
    </location>
</feature>
<evidence type="ECO:0000256" key="2">
    <source>
        <dbReference type="ARBA" id="ARBA00023242"/>
    </source>
</evidence>
<reference evidence="5" key="1">
    <citation type="journal article" date="2019" name="Sci. Rep.">
        <title>Draft genome of Tanacetum cinerariifolium, the natural source of mosquito coil.</title>
        <authorList>
            <person name="Yamashiro T."/>
            <person name="Shiraishi A."/>
            <person name="Satake H."/>
            <person name="Nakayama K."/>
        </authorList>
    </citation>
    <scope>NUCLEOTIDE SEQUENCE</scope>
</reference>
<feature type="compositionally biased region" description="Polar residues" evidence="3">
    <location>
        <begin position="18"/>
        <end position="30"/>
    </location>
</feature>
<protein>
    <submittedName>
        <fullName evidence="5">Protein FAM192A</fullName>
    </submittedName>
</protein>
<dbReference type="GO" id="GO:0005634">
    <property type="term" value="C:nucleus"/>
    <property type="evidence" value="ECO:0007669"/>
    <property type="project" value="UniProtKB-SubCell"/>
</dbReference>
<dbReference type="EMBL" id="BKCJ010002790">
    <property type="protein sequence ID" value="GEU50943.1"/>
    <property type="molecule type" value="Genomic_DNA"/>
</dbReference>